<feature type="domain" description="F-box" evidence="2">
    <location>
        <begin position="200"/>
        <end position="243"/>
    </location>
</feature>
<feature type="region of interest" description="Disordered" evidence="1">
    <location>
        <begin position="795"/>
        <end position="881"/>
    </location>
</feature>
<dbReference type="SUPFAM" id="SSF52047">
    <property type="entry name" value="RNI-like"/>
    <property type="match status" value="1"/>
</dbReference>
<evidence type="ECO:0000256" key="1">
    <source>
        <dbReference type="SAM" id="MobiDB-lite"/>
    </source>
</evidence>
<feature type="compositionally biased region" description="Low complexity" evidence="1">
    <location>
        <begin position="153"/>
        <end position="163"/>
    </location>
</feature>
<dbReference type="InterPro" id="IPR001810">
    <property type="entry name" value="F-box_dom"/>
</dbReference>
<dbReference type="InterPro" id="IPR057207">
    <property type="entry name" value="FBXL15_LRR"/>
</dbReference>
<feature type="region of interest" description="Disordered" evidence="1">
    <location>
        <begin position="131"/>
        <end position="171"/>
    </location>
</feature>
<dbReference type="Proteomes" id="UP001338125">
    <property type="component" value="Unassembled WGS sequence"/>
</dbReference>
<name>A0ABR0SVE7_9HYPO</name>
<organism evidence="4 5">
    <name type="scientific">Cladobotryum mycophilum</name>
    <dbReference type="NCBI Taxonomy" id="491253"/>
    <lineage>
        <taxon>Eukaryota</taxon>
        <taxon>Fungi</taxon>
        <taxon>Dikarya</taxon>
        <taxon>Ascomycota</taxon>
        <taxon>Pezizomycotina</taxon>
        <taxon>Sordariomycetes</taxon>
        <taxon>Hypocreomycetidae</taxon>
        <taxon>Hypocreales</taxon>
        <taxon>Hypocreaceae</taxon>
        <taxon>Cladobotryum</taxon>
    </lineage>
</organism>
<dbReference type="EMBL" id="JAVFKD010000004">
    <property type="protein sequence ID" value="KAK5996146.1"/>
    <property type="molecule type" value="Genomic_DNA"/>
</dbReference>
<proteinExistence type="predicted"/>
<sequence>MELKDAAWVPTPIGVPAHKVQAQSRSRPRWAFPSFSSSRPSRLDCPSSSSGHQHQHHHDDSKITITKPFDTPSSHDSHLNDPSPSPSPSPSSSPQDRRHIRRISLKASSARRRLFSKSWWVRPSAASPDEAQVAMAGGSASASAAADQDDSRSSSSTNSPAPADNEESDFFLGANDSQSSLGVPNFQDMQVDDVCWPPVNRLPNEILISVFSKLSSTSDLYHCMLVSKRWARNTVDLLWHRPACTNWRNHESICQTLSLERPFFSYRDFIKRLNLAALANDVNDGTVMPLAVCTRVERLTLTNCRKLTDTGLIALVENSSSLLALDISSDKHITEQSINAIAANCKRLQGLNISGCENVSNESLINLAQNCKFIKRLKLNECSQLRDNAVMAFAENCPNILEIDLHQCTQIGNTPITALLAKGNCLRELRLANCDLIDDNAFLSVPPSQTYEHLRILDLTSCSRLTDAAVEKIIDVAPRLRNLLLSKCRNITDVAIHSISKLGKNLHYVHLGHCGQITDEGVKKLVHSCNRIRYIDLGCCTNLTDESVKRLALLPKLKRIGLVKCSNITDESVFALAEAAYRPRVRRDANGLFIGGEYYAPSLERVHLSYCVNLTLGSIMRLLNSCPRLTHLSLTGVAAFQRDDFQPFCRTAPPEFTQHQRDVFCVFSGQSVSSFRDFLNNSPQFEELRESLGPRHMSGRIRGNTIRRASGMPSSLPLPEGEGFDDDMPDEDNDFEGLDASDMAVDAQVQNALPFHHAALHAQMPLQHHLEVIPPPPPAPGLGQGSFTFPLGHSYPPEFLEPTPEGLGPSLYSSFRSNEPANGTPPLSARGHVQASIAGLSHASGSRQASSANGGPSTGASTATIYHPPGEPASQQDNQEN</sequence>
<dbReference type="InterPro" id="IPR036047">
    <property type="entry name" value="F-box-like_dom_sf"/>
</dbReference>
<feature type="compositionally biased region" description="Low complexity" evidence="1">
    <location>
        <begin position="29"/>
        <end position="40"/>
    </location>
</feature>
<gene>
    <name evidence="4" type="ORF">PT974_04574</name>
</gene>
<feature type="domain" description="F-box/LRR-repeat protein 15-like leucin rich repeat" evidence="3">
    <location>
        <begin position="285"/>
        <end position="439"/>
    </location>
</feature>
<dbReference type="PANTHER" id="PTHR13318:SF105">
    <property type="entry name" value="F-BOX_LRR-REPEAT PROTEIN 3"/>
    <property type="match status" value="1"/>
</dbReference>
<feature type="domain" description="F-box/LRR-repeat protein 15-like leucin rich repeat" evidence="3">
    <location>
        <begin position="452"/>
        <end position="578"/>
    </location>
</feature>
<protein>
    <submittedName>
        <fullName evidence="4">SCF E3 ubiquitin ligase complex F-box protein grrA</fullName>
    </submittedName>
</protein>
<dbReference type="PANTHER" id="PTHR13318">
    <property type="entry name" value="PARTNER OF PAIRED, ISOFORM B-RELATED"/>
    <property type="match status" value="1"/>
</dbReference>
<dbReference type="InterPro" id="IPR032675">
    <property type="entry name" value="LRR_dom_sf"/>
</dbReference>
<dbReference type="Pfam" id="PF25372">
    <property type="entry name" value="DUF7885"/>
    <property type="match status" value="2"/>
</dbReference>
<dbReference type="SMART" id="SM00367">
    <property type="entry name" value="LRR_CC"/>
    <property type="match status" value="12"/>
</dbReference>
<feature type="compositionally biased region" description="Polar residues" evidence="1">
    <location>
        <begin position="811"/>
        <end position="821"/>
    </location>
</feature>
<evidence type="ECO:0000259" key="3">
    <source>
        <dbReference type="Pfam" id="PF25372"/>
    </source>
</evidence>
<keyword evidence="5" id="KW-1185">Reference proteome</keyword>
<feature type="compositionally biased region" description="Low complexity" evidence="1">
    <location>
        <begin position="134"/>
        <end position="146"/>
    </location>
</feature>
<dbReference type="InterPro" id="IPR006553">
    <property type="entry name" value="Leu-rich_rpt_Cys-con_subtyp"/>
</dbReference>
<evidence type="ECO:0000313" key="5">
    <source>
        <dbReference type="Proteomes" id="UP001338125"/>
    </source>
</evidence>
<dbReference type="Pfam" id="PF12937">
    <property type="entry name" value="F-box-like"/>
    <property type="match status" value="1"/>
</dbReference>
<dbReference type="Gene3D" id="3.80.10.10">
    <property type="entry name" value="Ribonuclease Inhibitor"/>
    <property type="match status" value="3"/>
</dbReference>
<evidence type="ECO:0000259" key="2">
    <source>
        <dbReference type="Pfam" id="PF12937"/>
    </source>
</evidence>
<dbReference type="SUPFAM" id="SSF81383">
    <property type="entry name" value="F-box domain"/>
    <property type="match status" value="1"/>
</dbReference>
<accession>A0ABR0SVE7</accession>
<feature type="compositionally biased region" description="Polar residues" evidence="1">
    <location>
        <begin position="843"/>
        <end position="864"/>
    </location>
</feature>
<comment type="caution">
    <text evidence="4">The sequence shown here is derived from an EMBL/GenBank/DDBJ whole genome shotgun (WGS) entry which is preliminary data.</text>
</comment>
<reference evidence="4 5" key="1">
    <citation type="submission" date="2024-01" db="EMBL/GenBank/DDBJ databases">
        <title>Complete genome of Cladobotryum mycophilum ATHUM6906.</title>
        <authorList>
            <person name="Christinaki A.C."/>
            <person name="Myridakis A.I."/>
            <person name="Kouvelis V.N."/>
        </authorList>
    </citation>
    <scope>NUCLEOTIDE SEQUENCE [LARGE SCALE GENOMIC DNA]</scope>
    <source>
        <strain evidence="4 5">ATHUM6906</strain>
    </source>
</reference>
<evidence type="ECO:0000313" key="4">
    <source>
        <dbReference type="EMBL" id="KAK5996146.1"/>
    </source>
</evidence>
<feature type="region of interest" description="Disordered" evidence="1">
    <location>
        <begin position="1"/>
        <end position="98"/>
    </location>
</feature>